<dbReference type="Pfam" id="PF05130">
    <property type="entry name" value="FlgN"/>
    <property type="match status" value="1"/>
</dbReference>
<evidence type="ECO:0000313" key="5">
    <source>
        <dbReference type="EMBL" id="MDD1792487.1"/>
    </source>
</evidence>
<feature type="compositionally biased region" description="Polar residues" evidence="4">
    <location>
        <begin position="133"/>
        <end position="143"/>
    </location>
</feature>
<evidence type="ECO:0000313" key="6">
    <source>
        <dbReference type="Proteomes" id="UP001149400"/>
    </source>
</evidence>
<dbReference type="EMBL" id="JAJUBC010000004">
    <property type="protein sequence ID" value="MDD1792487.1"/>
    <property type="molecule type" value="Genomic_DNA"/>
</dbReference>
<dbReference type="InterPro" id="IPR007809">
    <property type="entry name" value="FlgN-like"/>
</dbReference>
<evidence type="ECO:0000256" key="3">
    <source>
        <dbReference type="ARBA" id="ARBA00022795"/>
    </source>
</evidence>
<protein>
    <submittedName>
        <fullName evidence="5">Flagellar export chaperone FlgN</fullName>
    </submittedName>
</protein>
<dbReference type="Proteomes" id="UP001149400">
    <property type="component" value="Unassembled WGS sequence"/>
</dbReference>
<keyword evidence="5" id="KW-0966">Cell projection</keyword>
<keyword evidence="5" id="KW-0969">Cilium</keyword>
<evidence type="ECO:0000256" key="2">
    <source>
        <dbReference type="ARBA" id="ARBA00007703"/>
    </source>
</evidence>
<comment type="similarity">
    <text evidence="2">Belongs to the FlgN family.</text>
</comment>
<gene>
    <name evidence="5" type="primary">flgN</name>
    <name evidence="5" type="ORF">LRP50_05010</name>
</gene>
<keyword evidence="3" id="KW-1005">Bacterial flagellum biogenesis</keyword>
<dbReference type="RefSeq" id="WP_274163388.1">
    <property type="nucleotide sequence ID" value="NZ_JAJUBC010000004.1"/>
</dbReference>
<comment type="caution">
    <text evidence="5">The sequence shown here is derived from an EMBL/GenBank/DDBJ whole genome shotgun (WGS) entry which is preliminary data.</text>
</comment>
<evidence type="ECO:0000256" key="1">
    <source>
        <dbReference type="ARBA" id="ARBA00002397"/>
    </source>
</evidence>
<keyword evidence="6" id="KW-1185">Reference proteome</keyword>
<comment type="function">
    <text evidence="1">Required for the efficient initiation of filament assembly.</text>
</comment>
<accession>A0ABT5QWT9</accession>
<dbReference type="InterPro" id="IPR036679">
    <property type="entry name" value="FlgN-like_sf"/>
</dbReference>
<keyword evidence="5" id="KW-0282">Flagellum</keyword>
<evidence type="ECO:0000256" key="4">
    <source>
        <dbReference type="SAM" id="MobiDB-lite"/>
    </source>
</evidence>
<proteinExistence type="inferred from homology"/>
<name>A0ABT5QWT9_9GAMM</name>
<feature type="region of interest" description="Disordered" evidence="4">
    <location>
        <begin position="123"/>
        <end position="143"/>
    </location>
</feature>
<organism evidence="5 6">
    <name type="scientific">Enterovibrio gelatinilyticus</name>
    <dbReference type="NCBI Taxonomy" id="2899819"/>
    <lineage>
        <taxon>Bacteria</taxon>
        <taxon>Pseudomonadati</taxon>
        <taxon>Pseudomonadota</taxon>
        <taxon>Gammaproteobacteria</taxon>
        <taxon>Vibrionales</taxon>
        <taxon>Vibrionaceae</taxon>
        <taxon>Enterovibrio</taxon>
    </lineage>
</organism>
<dbReference type="SUPFAM" id="SSF140566">
    <property type="entry name" value="FlgN-like"/>
    <property type="match status" value="1"/>
</dbReference>
<reference evidence="5" key="1">
    <citation type="submission" date="2021-12" db="EMBL/GenBank/DDBJ databases">
        <title>Enterovibrio ZSDZ35 sp. nov. and Enterovibrio ZSDZ42 sp. nov., isolated from coastal seawater in Qingdao.</title>
        <authorList>
            <person name="Zhang P."/>
        </authorList>
    </citation>
    <scope>NUCLEOTIDE SEQUENCE</scope>
    <source>
        <strain evidence="5">ZSDZ42</strain>
    </source>
</reference>
<dbReference type="Gene3D" id="1.20.58.300">
    <property type="entry name" value="FlgN-like"/>
    <property type="match status" value="1"/>
</dbReference>
<sequence length="143" mass="15607">MSDQATSFEQFLQAQTDNVSELLDVMQKETLAIASRKSSDIESCAKQKLALIQTIQLCDAQIGKCQESAAPSDDAKQTIDEIKATLEQCHQLNEANGIALQRAHLSIHKLRNLFQEAAGKHEMTYDSDGKASGSRTLGTNVKA</sequence>